<evidence type="ECO:0000256" key="3">
    <source>
        <dbReference type="SAM" id="SignalP"/>
    </source>
</evidence>
<sequence>MSFLFPGALLKAAFLCAEIVDLDSSTTLRDQLLTNYGGGFELHSWTHLPHGSGMYPESIWVCLLFMDPDKQQILT</sequence>
<comment type="caution">
    <text evidence="4">The sequence shown here is derived from an EMBL/GenBank/DDBJ whole genome shotgun (WGS) entry which is preliminary data.</text>
</comment>
<evidence type="ECO:0000256" key="1">
    <source>
        <dbReference type="ARBA" id="ARBA00022679"/>
    </source>
</evidence>
<dbReference type="PANTHER" id="PTHR32463:SF0">
    <property type="entry name" value="L-FUCOSE KINASE"/>
    <property type="match status" value="1"/>
</dbReference>
<accession>A0A9D4E7U7</accession>
<evidence type="ECO:0000256" key="2">
    <source>
        <dbReference type="ARBA" id="ARBA00022777"/>
    </source>
</evidence>
<protein>
    <submittedName>
        <fullName evidence="4">Uncharacterized protein</fullName>
    </submittedName>
</protein>
<dbReference type="Proteomes" id="UP000828390">
    <property type="component" value="Unassembled WGS sequence"/>
</dbReference>
<reference evidence="4" key="1">
    <citation type="journal article" date="2019" name="bioRxiv">
        <title>The Genome of the Zebra Mussel, Dreissena polymorpha: A Resource for Invasive Species Research.</title>
        <authorList>
            <person name="McCartney M.A."/>
            <person name="Auch B."/>
            <person name="Kono T."/>
            <person name="Mallez S."/>
            <person name="Zhang Y."/>
            <person name="Obille A."/>
            <person name="Becker A."/>
            <person name="Abrahante J.E."/>
            <person name="Garbe J."/>
            <person name="Badalamenti J.P."/>
            <person name="Herman A."/>
            <person name="Mangelson H."/>
            <person name="Liachko I."/>
            <person name="Sullivan S."/>
            <person name="Sone E.D."/>
            <person name="Koren S."/>
            <person name="Silverstein K.A.T."/>
            <person name="Beckman K.B."/>
            <person name="Gohl D.M."/>
        </authorList>
    </citation>
    <scope>NUCLEOTIDE SEQUENCE</scope>
    <source>
        <strain evidence="4">Duluth1</strain>
        <tissue evidence="4">Whole animal</tissue>
    </source>
</reference>
<proteinExistence type="predicted"/>
<evidence type="ECO:0000313" key="4">
    <source>
        <dbReference type="EMBL" id="KAH3773445.1"/>
    </source>
</evidence>
<organism evidence="4 5">
    <name type="scientific">Dreissena polymorpha</name>
    <name type="common">Zebra mussel</name>
    <name type="synonym">Mytilus polymorpha</name>
    <dbReference type="NCBI Taxonomy" id="45954"/>
    <lineage>
        <taxon>Eukaryota</taxon>
        <taxon>Metazoa</taxon>
        <taxon>Spiralia</taxon>
        <taxon>Lophotrochozoa</taxon>
        <taxon>Mollusca</taxon>
        <taxon>Bivalvia</taxon>
        <taxon>Autobranchia</taxon>
        <taxon>Heteroconchia</taxon>
        <taxon>Euheterodonta</taxon>
        <taxon>Imparidentia</taxon>
        <taxon>Neoheterodontei</taxon>
        <taxon>Myida</taxon>
        <taxon>Dreissenoidea</taxon>
        <taxon>Dreissenidae</taxon>
        <taxon>Dreissena</taxon>
    </lineage>
</organism>
<name>A0A9D4E7U7_DREPO</name>
<dbReference type="GO" id="GO:0050201">
    <property type="term" value="F:fucokinase activity"/>
    <property type="evidence" value="ECO:0007669"/>
    <property type="project" value="TreeGrafter"/>
</dbReference>
<keyword evidence="5" id="KW-1185">Reference proteome</keyword>
<evidence type="ECO:0000313" key="5">
    <source>
        <dbReference type="Proteomes" id="UP000828390"/>
    </source>
</evidence>
<gene>
    <name evidence="4" type="ORF">DPMN_174806</name>
</gene>
<dbReference type="PANTHER" id="PTHR32463">
    <property type="entry name" value="L-FUCOSE KINASE"/>
    <property type="match status" value="1"/>
</dbReference>
<dbReference type="GO" id="GO:0042352">
    <property type="term" value="P:GDP-L-fucose salvage"/>
    <property type="evidence" value="ECO:0007669"/>
    <property type="project" value="TreeGrafter"/>
</dbReference>
<keyword evidence="3" id="KW-0732">Signal</keyword>
<feature type="signal peptide" evidence="3">
    <location>
        <begin position="1"/>
        <end position="24"/>
    </location>
</feature>
<keyword evidence="1" id="KW-0808">Transferase</keyword>
<dbReference type="AlphaFoldDB" id="A0A9D4E7U7"/>
<dbReference type="EMBL" id="JAIWYP010000009">
    <property type="protein sequence ID" value="KAH3773445.1"/>
    <property type="molecule type" value="Genomic_DNA"/>
</dbReference>
<feature type="chain" id="PRO_5039548891" evidence="3">
    <location>
        <begin position="25"/>
        <end position="75"/>
    </location>
</feature>
<keyword evidence="2" id="KW-0418">Kinase</keyword>
<dbReference type="InterPro" id="IPR052203">
    <property type="entry name" value="GHMP_Kinase-Related"/>
</dbReference>
<reference evidence="4" key="2">
    <citation type="submission" date="2020-11" db="EMBL/GenBank/DDBJ databases">
        <authorList>
            <person name="McCartney M.A."/>
            <person name="Auch B."/>
            <person name="Kono T."/>
            <person name="Mallez S."/>
            <person name="Becker A."/>
            <person name="Gohl D.M."/>
            <person name="Silverstein K.A.T."/>
            <person name="Koren S."/>
            <person name="Bechman K.B."/>
            <person name="Herman A."/>
            <person name="Abrahante J.E."/>
            <person name="Garbe J."/>
        </authorList>
    </citation>
    <scope>NUCLEOTIDE SEQUENCE</scope>
    <source>
        <strain evidence="4">Duluth1</strain>
        <tissue evidence="4">Whole animal</tissue>
    </source>
</reference>